<keyword evidence="4" id="KW-0862">Zinc</keyword>
<sequence length="408" mass="45955">MESWNYGSEGKDFLWSDDALPSDAFSVPRKVISNWDLKNSSDHDNSLLVPVGDIIHNKRFVDFGFSESTSKLFHEKPMVGLLGGEINVSKDALSSSHSMNRKVDFGEEESSLIDLKLGKLADYRDSRNVKHSNEMKADSSFASPVPKKRIRSSSLNGLPSVCQVYGCNMDLSSSKDYHKRHKVCEVHSKTARVIVNNIEQRFCQQCSRFHLLSEFDDGKRSCRKRLAGHNERRRKPRTDNRSIKTGRLLQSFSNSISGTSLSGRTSFICPDIFLSSVEVNYEHINLSRRMKMEDETTYNMQSHVPIMNSQSDASCALSLLSSQSQRNLIALPPFIQDVQSHCNISHFSSSTNVVPNKFSLSQMNSVDKDHHMGAVLVPTAASYASAELRRRSVHRKQESVIFNCLPIN</sequence>
<comment type="subcellular location">
    <subcellularLocation>
        <location evidence="1">Nucleus</location>
    </subcellularLocation>
</comment>
<keyword evidence="6" id="KW-0238">DNA-binding</keyword>
<dbReference type="Proteomes" id="UP001179952">
    <property type="component" value="Unassembled WGS sequence"/>
</dbReference>
<keyword evidence="5" id="KW-0805">Transcription regulation</keyword>
<gene>
    <name evidence="12" type="ORF">QJS04_geneDACA005305</name>
</gene>
<dbReference type="InterPro" id="IPR004333">
    <property type="entry name" value="SBP_dom"/>
</dbReference>
<evidence type="ECO:0000256" key="10">
    <source>
        <dbReference type="SAM" id="MobiDB-lite"/>
    </source>
</evidence>
<name>A0AAV9AYG1_ACOGR</name>
<keyword evidence="2" id="KW-0479">Metal-binding</keyword>
<evidence type="ECO:0000256" key="3">
    <source>
        <dbReference type="ARBA" id="ARBA00022771"/>
    </source>
</evidence>
<dbReference type="PROSITE" id="PS51141">
    <property type="entry name" value="ZF_SBP"/>
    <property type="match status" value="1"/>
</dbReference>
<evidence type="ECO:0000256" key="8">
    <source>
        <dbReference type="ARBA" id="ARBA00023242"/>
    </source>
</evidence>
<evidence type="ECO:0000256" key="4">
    <source>
        <dbReference type="ARBA" id="ARBA00022833"/>
    </source>
</evidence>
<evidence type="ECO:0000256" key="9">
    <source>
        <dbReference type="PROSITE-ProRule" id="PRU00470"/>
    </source>
</evidence>
<evidence type="ECO:0000256" key="2">
    <source>
        <dbReference type="ARBA" id="ARBA00022723"/>
    </source>
</evidence>
<dbReference type="FunFam" id="4.10.1100.10:FF:000001">
    <property type="entry name" value="Squamosa promoter-binding-like protein 14"/>
    <property type="match status" value="1"/>
</dbReference>
<organism evidence="12 13">
    <name type="scientific">Acorus gramineus</name>
    <name type="common">Dwarf sweet flag</name>
    <dbReference type="NCBI Taxonomy" id="55184"/>
    <lineage>
        <taxon>Eukaryota</taxon>
        <taxon>Viridiplantae</taxon>
        <taxon>Streptophyta</taxon>
        <taxon>Embryophyta</taxon>
        <taxon>Tracheophyta</taxon>
        <taxon>Spermatophyta</taxon>
        <taxon>Magnoliopsida</taxon>
        <taxon>Liliopsida</taxon>
        <taxon>Acoraceae</taxon>
        <taxon>Acorus</taxon>
    </lineage>
</organism>
<evidence type="ECO:0000259" key="11">
    <source>
        <dbReference type="PROSITE" id="PS51141"/>
    </source>
</evidence>
<evidence type="ECO:0000256" key="5">
    <source>
        <dbReference type="ARBA" id="ARBA00023015"/>
    </source>
</evidence>
<comment type="caution">
    <text evidence="12">The sequence shown here is derived from an EMBL/GenBank/DDBJ whole genome shotgun (WGS) entry which is preliminary data.</text>
</comment>
<feature type="region of interest" description="Disordered" evidence="10">
    <location>
        <begin position="131"/>
        <end position="152"/>
    </location>
</feature>
<keyword evidence="3 9" id="KW-0863">Zinc-finger</keyword>
<keyword evidence="7" id="KW-0804">Transcription</keyword>
<evidence type="ECO:0000256" key="7">
    <source>
        <dbReference type="ARBA" id="ARBA00023163"/>
    </source>
</evidence>
<dbReference type="Gene3D" id="4.10.1100.10">
    <property type="entry name" value="Transcription factor, SBP-box domain"/>
    <property type="match status" value="1"/>
</dbReference>
<dbReference type="PANTHER" id="PTHR31251">
    <property type="entry name" value="SQUAMOSA PROMOTER-BINDING-LIKE PROTEIN 4"/>
    <property type="match status" value="1"/>
</dbReference>
<reference evidence="12" key="1">
    <citation type="journal article" date="2023" name="Nat. Commun.">
        <title>Diploid and tetraploid genomes of Acorus and the evolution of monocots.</title>
        <authorList>
            <person name="Ma L."/>
            <person name="Liu K.W."/>
            <person name="Li Z."/>
            <person name="Hsiao Y.Y."/>
            <person name="Qi Y."/>
            <person name="Fu T."/>
            <person name="Tang G.D."/>
            <person name="Zhang D."/>
            <person name="Sun W.H."/>
            <person name="Liu D.K."/>
            <person name="Li Y."/>
            <person name="Chen G.Z."/>
            <person name="Liu X.D."/>
            <person name="Liao X.Y."/>
            <person name="Jiang Y.T."/>
            <person name="Yu X."/>
            <person name="Hao Y."/>
            <person name="Huang J."/>
            <person name="Zhao X.W."/>
            <person name="Ke S."/>
            <person name="Chen Y.Y."/>
            <person name="Wu W.L."/>
            <person name="Hsu J.L."/>
            <person name="Lin Y.F."/>
            <person name="Huang M.D."/>
            <person name="Li C.Y."/>
            <person name="Huang L."/>
            <person name="Wang Z.W."/>
            <person name="Zhao X."/>
            <person name="Zhong W.Y."/>
            <person name="Peng D.H."/>
            <person name="Ahmad S."/>
            <person name="Lan S."/>
            <person name="Zhang J.S."/>
            <person name="Tsai W.C."/>
            <person name="Van de Peer Y."/>
            <person name="Liu Z.J."/>
        </authorList>
    </citation>
    <scope>NUCLEOTIDE SEQUENCE</scope>
    <source>
        <strain evidence="12">SCP</strain>
    </source>
</reference>
<dbReference type="InterPro" id="IPR044817">
    <property type="entry name" value="SBP-like"/>
</dbReference>
<keyword evidence="8" id="KW-0539">Nucleus</keyword>
<dbReference type="GO" id="GO:0008270">
    <property type="term" value="F:zinc ion binding"/>
    <property type="evidence" value="ECO:0007669"/>
    <property type="project" value="UniProtKB-KW"/>
</dbReference>
<keyword evidence="13" id="KW-1185">Reference proteome</keyword>
<reference evidence="12" key="2">
    <citation type="submission" date="2023-06" db="EMBL/GenBank/DDBJ databases">
        <authorList>
            <person name="Ma L."/>
            <person name="Liu K.-W."/>
            <person name="Li Z."/>
            <person name="Hsiao Y.-Y."/>
            <person name="Qi Y."/>
            <person name="Fu T."/>
            <person name="Tang G."/>
            <person name="Zhang D."/>
            <person name="Sun W.-H."/>
            <person name="Liu D.-K."/>
            <person name="Li Y."/>
            <person name="Chen G.-Z."/>
            <person name="Liu X.-D."/>
            <person name="Liao X.-Y."/>
            <person name="Jiang Y.-T."/>
            <person name="Yu X."/>
            <person name="Hao Y."/>
            <person name="Huang J."/>
            <person name="Zhao X.-W."/>
            <person name="Ke S."/>
            <person name="Chen Y.-Y."/>
            <person name="Wu W.-L."/>
            <person name="Hsu J.-L."/>
            <person name="Lin Y.-F."/>
            <person name="Huang M.-D."/>
            <person name="Li C.-Y."/>
            <person name="Huang L."/>
            <person name="Wang Z.-W."/>
            <person name="Zhao X."/>
            <person name="Zhong W.-Y."/>
            <person name="Peng D.-H."/>
            <person name="Ahmad S."/>
            <person name="Lan S."/>
            <person name="Zhang J.-S."/>
            <person name="Tsai W.-C."/>
            <person name="Van De Peer Y."/>
            <person name="Liu Z.-J."/>
        </authorList>
    </citation>
    <scope>NUCLEOTIDE SEQUENCE</scope>
    <source>
        <strain evidence="12">SCP</strain>
        <tissue evidence="12">Leaves</tissue>
    </source>
</reference>
<dbReference type="InterPro" id="IPR036893">
    <property type="entry name" value="SBP_sf"/>
</dbReference>
<dbReference type="AlphaFoldDB" id="A0AAV9AYG1"/>
<dbReference type="Pfam" id="PF03110">
    <property type="entry name" value="SBP"/>
    <property type="match status" value="1"/>
</dbReference>
<feature type="domain" description="SBP-type" evidence="11">
    <location>
        <begin position="159"/>
        <end position="236"/>
    </location>
</feature>
<evidence type="ECO:0000256" key="6">
    <source>
        <dbReference type="ARBA" id="ARBA00023125"/>
    </source>
</evidence>
<dbReference type="SUPFAM" id="SSF103612">
    <property type="entry name" value="SBT domain"/>
    <property type="match status" value="1"/>
</dbReference>
<protein>
    <submittedName>
        <fullName evidence="12">Squamosa promoter-binding-like protein 6</fullName>
    </submittedName>
</protein>
<evidence type="ECO:0000313" key="13">
    <source>
        <dbReference type="Proteomes" id="UP001179952"/>
    </source>
</evidence>
<evidence type="ECO:0000256" key="1">
    <source>
        <dbReference type="ARBA" id="ARBA00004123"/>
    </source>
</evidence>
<accession>A0AAV9AYG1</accession>
<evidence type="ECO:0000313" key="12">
    <source>
        <dbReference type="EMBL" id="KAK1268969.1"/>
    </source>
</evidence>
<dbReference type="GO" id="GO:0005634">
    <property type="term" value="C:nucleus"/>
    <property type="evidence" value="ECO:0007669"/>
    <property type="project" value="UniProtKB-SubCell"/>
</dbReference>
<dbReference type="PANTHER" id="PTHR31251:SF229">
    <property type="entry name" value="SQUAMOSA PROMOTER-BINDING-LIKE PROTEIN"/>
    <property type="match status" value="1"/>
</dbReference>
<dbReference type="GO" id="GO:0003677">
    <property type="term" value="F:DNA binding"/>
    <property type="evidence" value="ECO:0007669"/>
    <property type="project" value="UniProtKB-KW"/>
</dbReference>
<dbReference type="EMBL" id="JAUJYN010000006">
    <property type="protein sequence ID" value="KAK1268969.1"/>
    <property type="molecule type" value="Genomic_DNA"/>
</dbReference>
<proteinExistence type="predicted"/>